<dbReference type="CDD" id="cd20353">
    <property type="entry name" value="Rcat_RBR_RNF216"/>
    <property type="match status" value="1"/>
</dbReference>
<evidence type="ECO:0000259" key="9">
    <source>
        <dbReference type="PROSITE" id="PS51873"/>
    </source>
</evidence>
<organism evidence="10 11">
    <name type="scientific">Trametes coccinea (strain BRFM310)</name>
    <name type="common">Pycnoporus coccineus</name>
    <dbReference type="NCBI Taxonomy" id="1353009"/>
    <lineage>
        <taxon>Eukaryota</taxon>
        <taxon>Fungi</taxon>
        <taxon>Dikarya</taxon>
        <taxon>Basidiomycota</taxon>
        <taxon>Agaricomycotina</taxon>
        <taxon>Agaricomycetes</taxon>
        <taxon>Polyporales</taxon>
        <taxon>Polyporaceae</taxon>
        <taxon>Trametes</taxon>
    </lineage>
</organism>
<evidence type="ECO:0000256" key="4">
    <source>
        <dbReference type="ARBA" id="ARBA00022737"/>
    </source>
</evidence>
<dbReference type="CDD" id="cd20339">
    <property type="entry name" value="BRcat_RBR_RNF216"/>
    <property type="match status" value="1"/>
</dbReference>
<evidence type="ECO:0000256" key="6">
    <source>
        <dbReference type="ARBA" id="ARBA00022786"/>
    </source>
</evidence>
<feature type="region of interest" description="Disordered" evidence="8">
    <location>
        <begin position="574"/>
        <end position="594"/>
    </location>
</feature>
<evidence type="ECO:0000256" key="8">
    <source>
        <dbReference type="SAM" id="MobiDB-lite"/>
    </source>
</evidence>
<feature type="compositionally biased region" description="Basic residues" evidence="8">
    <location>
        <begin position="668"/>
        <end position="679"/>
    </location>
</feature>
<feature type="compositionally biased region" description="Pro residues" evidence="8">
    <location>
        <begin position="577"/>
        <end position="591"/>
    </location>
</feature>
<feature type="region of interest" description="Disordered" evidence="8">
    <location>
        <begin position="497"/>
        <end position="518"/>
    </location>
</feature>
<dbReference type="Proteomes" id="UP000193067">
    <property type="component" value="Unassembled WGS sequence"/>
</dbReference>
<dbReference type="PANTHER" id="PTHR22770:SF47">
    <property type="entry name" value="E3 UBIQUITIN-PROTEIN LIGASE RNF216"/>
    <property type="match status" value="1"/>
</dbReference>
<sequence length="679" mass="76859">MHAAQPLERDGPPVREHPNNPLAEQPLAAPVRASASAVAPGEQQDDHNPVDRYVAQVLEIIPDVSPAHVYSLIEQHYPNYLDKVLEHVLHILFENPNYPKSSSKGKRKRDEDNEPERAVKLKIDYGSVDRKREGGPHYMALAVEQLTVDFPDIPTAHIRQTFDSHIWLYAPTFLALREHQTLNPVPYKPITRPRPKGKGKAIAQHDEELAREMRWIREKIDEEEAKKAAQLAEERRLEEEGGIECACCFCEYPFDKMIQCPEAHLFCTSCMMTYAETKLGEHDARIVCMDQSGCKLPFPDSELRRFLTPKLLELYERVKQRKEIEAAGLENLEECPFCDYKVVIENVHERLFRCENEECGAVTCRQCKKPDHLPKSCEEVADDKKLGIRHAIEEAMTRALMRNCPKCQKGFIKEMGCNKMTCPNCSAMSCYVCRKLITGYEHFADPPPYNRKVDPKKCPLWDSSVEGRHSDEVTAAAKQAIEEYKRTHPEFDEKEIAIDLPPPPPPSGPSRHGIPGRPHPLPALGLDHAYVELPPPPVRPRHARRHADREARADLVQLWRRQVEQDNAAMARAMAARPPPPPPPPLAPAPAPHHHGPVYNVQVHINHEQPHAARAPPPAPFPQQVFFPPIVHDPFHVHAAALHPPFHVPVIPPVPAPAPPRAPVVPPRRSRRAHGRRAN</sequence>
<dbReference type="SMART" id="SM00647">
    <property type="entry name" value="IBR"/>
    <property type="match status" value="2"/>
</dbReference>
<dbReference type="InterPro" id="IPR044066">
    <property type="entry name" value="TRIAD_supradom"/>
</dbReference>
<dbReference type="PROSITE" id="PS51873">
    <property type="entry name" value="TRIAD"/>
    <property type="match status" value="1"/>
</dbReference>
<reference evidence="10 11" key="1">
    <citation type="journal article" date="2015" name="Biotechnol. Biofuels">
        <title>Enhanced degradation of softwood versus hardwood by the white-rot fungus Pycnoporus coccineus.</title>
        <authorList>
            <person name="Couturier M."/>
            <person name="Navarro D."/>
            <person name="Chevret D."/>
            <person name="Henrissat B."/>
            <person name="Piumi F."/>
            <person name="Ruiz-Duenas F.J."/>
            <person name="Martinez A.T."/>
            <person name="Grigoriev I.V."/>
            <person name="Riley R."/>
            <person name="Lipzen A."/>
            <person name="Berrin J.G."/>
            <person name="Master E.R."/>
            <person name="Rosso M.N."/>
        </authorList>
    </citation>
    <scope>NUCLEOTIDE SEQUENCE [LARGE SCALE GENOMIC DNA]</scope>
    <source>
        <strain evidence="10 11">BRFM310</strain>
    </source>
</reference>
<feature type="compositionally biased region" description="Low complexity" evidence="8">
    <location>
        <begin position="28"/>
        <end position="40"/>
    </location>
</feature>
<dbReference type="EMBL" id="KZ084139">
    <property type="protein sequence ID" value="OSC98313.1"/>
    <property type="molecule type" value="Genomic_DNA"/>
</dbReference>
<dbReference type="InterPro" id="IPR002867">
    <property type="entry name" value="IBR_dom"/>
</dbReference>
<dbReference type="InterPro" id="IPR013083">
    <property type="entry name" value="Znf_RING/FYVE/PHD"/>
</dbReference>
<dbReference type="Gene3D" id="3.30.40.10">
    <property type="entry name" value="Zinc/RING finger domain, C3HC4 (zinc finger)"/>
    <property type="match status" value="1"/>
</dbReference>
<evidence type="ECO:0000256" key="7">
    <source>
        <dbReference type="ARBA" id="ARBA00022833"/>
    </source>
</evidence>
<keyword evidence="5" id="KW-0863">Zinc-finger</keyword>
<dbReference type="InterPro" id="IPR047546">
    <property type="entry name" value="Rcat_RBR_RNF216"/>
</dbReference>
<comment type="pathway">
    <text evidence="1">Protein modification; protein ubiquitination.</text>
</comment>
<accession>A0A1Y2IC96</accession>
<proteinExistence type="predicted"/>
<keyword evidence="11" id="KW-1185">Reference proteome</keyword>
<feature type="domain" description="RING-type" evidence="9">
    <location>
        <begin position="241"/>
        <end position="453"/>
    </location>
</feature>
<evidence type="ECO:0000313" key="10">
    <source>
        <dbReference type="EMBL" id="OSC98313.1"/>
    </source>
</evidence>
<dbReference type="GO" id="GO:0008270">
    <property type="term" value="F:zinc ion binding"/>
    <property type="evidence" value="ECO:0007669"/>
    <property type="project" value="UniProtKB-KW"/>
</dbReference>
<dbReference type="Pfam" id="PF26200">
    <property type="entry name" value="Rcat_RNF216"/>
    <property type="match status" value="1"/>
</dbReference>
<evidence type="ECO:0000256" key="5">
    <source>
        <dbReference type="ARBA" id="ARBA00022771"/>
    </source>
</evidence>
<evidence type="ECO:0000256" key="2">
    <source>
        <dbReference type="ARBA" id="ARBA00022679"/>
    </source>
</evidence>
<feature type="region of interest" description="Disordered" evidence="8">
    <location>
        <begin position="1"/>
        <end position="48"/>
    </location>
</feature>
<dbReference type="InterPro" id="IPR047544">
    <property type="entry name" value="RING-HC_RBR_RNF216"/>
</dbReference>
<keyword evidence="3" id="KW-0479">Metal-binding</keyword>
<dbReference type="SUPFAM" id="SSF57850">
    <property type="entry name" value="RING/U-box"/>
    <property type="match status" value="3"/>
</dbReference>
<keyword evidence="6" id="KW-0833">Ubl conjugation pathway</keyword>
<dbReference type="STRING" id="1353009.A0A1Y2IC96"/>
<feature type="compositionally biased region" description="Basic and acidic residues" evidence="8">
    <location>
        <begin position="7"/>
        <end position="18"/>
    </location>
</feature>
<dbReference type="InterPro" id="IPR051628">
    <property type="entry name" value="LUBAC_E3_Ligases"/>
</dbReference>
<dbReference type="CDD" id="cd16630">
    <property type="entry name" value="RING-HC_RBR_RNF216"/>
    <property type="match status" value="1"/>
</dbReference>
<dbReference type="GO" id="GO:0016740">
    <property type="term" value="F:transferase activity"/>
    <property type="evidence" value="ECO:0007669"/>
    <property type="project" value="UniProtKB-KW"/>
</dbReference>
<feature type="region of interest" description="Disordered" evidence="8">
    <location>
        <begin position="656"/>
        <end position="679"/>
    </location>
</feature>
<dbReference type="AlphaFoldDB" id="A0A1Y2IC96"/>
<dbReference type="Gene3D" id="1.20.120.1750">
    <property type="match status" value="1"/>
</dbReference>
<protein>
    <recommendedName>
        <fullName evidence="9">RING-type domain-containing protein</fullName>
    </recommendedName>
</protein>
<feature type="compositionally biased region" description="Pro residues" evidence="8">
    <location>
        <begin position="656"/>
        <end position="666"/>
    </location>
</feature>
<evidence type="ECO:0000256" key="3">
    <source>
        <dbReference type="ARBA" id="ARBA00022723"/>
    </source>
</evidence>
<keyword evidence="2" id="KW-0808">Transferase</keyword>
<keyword evidence="4" id="KW-0677">Repeat</keyword>
<dbReference type="PANTHER" id="PTHR22770">
    <property type="entry name" value="UBIQUITIN CONJUGATING ENZYME 7 INTERACTING PROTEIN-RELATED"/>
    <property type="match status" value="1"/>
</dbReference>
<evidence type="ECO:0000313" key="11">
    <source>
        <dbReference type="Proteomes" id="UP000193067"/>
    </source>
</evidence>
<feature type="region of interest" description="Disordered" evidence="8">
    <location>
        <begin position="99"/>
        <end position="118"/>
    </location>
</feature>
<name>A0A1Y2IC96_TRAC3</name>
<feature type="compositionally biased region" description="Basic and acidic residues" evidence="8">
    <location>
        <begin position="108"/>
        <end position="118"/>
    </location>
</feature>
<keyword evidence="7" id="KW-0862">Zinc</keyword>
<gene>
    <name evidence="10" type="ORF">PYCCODRAFT_1375358</name>
</gene>
<evidence type="ECO:0000256" key="1">
    <source>
        <dbReference type="ARBA" id="ARBA00004906"/>
    </source>
</evidence>
<dbReference type="InterPro" id="IPR047545">
    <property type="entry name" value="BRcat_RBR_RNF216"/>
</dbReference>
<dbReference type="OrthoDB" id="10009520at2759"/>